<organism evidence="2 3">
    <name type="scientific">Clostridium botulinum</name>
    <dbReference type="NCBI Taxonomy" id="1491"/>
    <lineage>
        <taxon>Bacteria</taxon>
        <taxon>Bacillati</taxon>
        <taxon>Bacillota</taxon>
        <taxon>Clostridia</taxon>
        <taxon>Eubacteriales</taxon>
        <taxon>Clostridiaceae</taxon>
        <taxon>Clostridium</taxon>
    </lineage>
</organism>
<dbReference type="EMBL" id="SWVK01000023">
    <property type="protein sequence ID" value="NFN36450.1"/>
    <property type="molecule type" value="Genomic_DNA"/>
</dbReference>
<feature type="transmembrane region" description="Helical" evidence="1">
    <location>
        <begin position="6"/>
        <end position="25"/>
    </location>
</feature>
<dbReference type="Proteomes" id="UP000473681">
    <property type="component" value="Unassembled WGS sequence"/>
</dbReference>
<accession>A0A846JT85</accession>
<reference evidence="2 3" key="1">
    <citation type="submission" date="2019-04" db="EMBL/GenBank/DDBJ databases">
        <title>Genome sequencing of Clostridium botulinum Groups I-IV and Clostridium butyricum.</title>
        <authorList>
            <person name="Brunt J."/>
            <person name="Van Vliet A.H.M."/>
            <person name="Stringer S.C."/>
            <person name="Carter A.T."/>
            <person name="Peck M.W."/>
        </authorList>
    </citation>
    <scope>NUCLEOTIDE SEQUENCE [LARGE SCALE GENOMIC DNA]</scope>
    <source>
        <strain evidence="2 3">CB-K-33E</strain>
    </source>
</reference>
<protein>
    <submittedName>
        <fullName evidence="2">Uncharacterized protein</fullName>
    </submittedName>
</protein>
<evidence type="ECO:0000313" key="3">
    <source>
        <dbReference type="Proteomes" id="UP000473681"/>
    </source>
</evidence>
<keyword evidence="1" id="KW-1133">Transmembrane helix</keyword>
<dbReference type="AlphaFoldDB" id="A0A846JT85"/>
<sequence length="85" mass="10079">MNYYKFLIGISLIALFLAVGWYIFICKYDDISLLKIFFPSTIKEFIKDYIYEDKKFAMITTILIIITSTVIMLLIYPIIELLHQL</sequence>
<proteinExistence type="predicted"/>
<keyword evidence="1" id="KW-0472">Membrane</keyword>
<feature type="transmembrane region" description="Helical" evidence="1">
    <location>
        <begin position="56"/>
        <end position="79"/>
    </location>
</feature>
<name>A0A846JT85_CLOBO</name>
<evidence type="ECO:0000256" key="1">
    <source>
        <dbReference type="SAM" id="Phobius"/>
    </source>
</evidence>
<keyword evidence="1" id="KW-0812">Transmembrane</keyword>
<comment type="caution">
    <text evidence="2">The sequence shown here is derived from an EMBL/GenBank/DDBJ whole genome shotgun (WGS) entry which is preliminary data.</text>
</comment>
<gene>
    <name evidence="2" type="ORF">FDB51_15300</name>
</gene>
<evidence type="ECO:0000313" key="2">
    <source>
        <dbReference type="EMBL" id="NFN36450.1"/>
    </source>
</evidence>